<dbReference type="InterPro" id="IPR051319">
    <property type="entry name" value="Oligoribo/pAp-PDE_c-di-AMP_PDE"/>
</dbReference>
<dbReference type="PANTHER" id="PTHR47618">
    <property type="entry name" value="BIFUNCTIONAL OLIGORIBONUCLEASE AND PAP PHOSPHATASE NRNA"/>
    <property type="match status" value="1"/>
</dbReference>
<dbReference type="GeneID" id="72190703"/>
<dbReference type="Proteomes" id="UP000830434">
    <property type="component" value="Chromosome"/>
</dbReference>
<dbReference type="InterPro" id="IPR038763">
    <property type="entry name" value="DHH_sf"/>
</dbReference>
<sequence length="371" mass="38901">MALGSALGGVEMVAVAATFLLSGGAVFYAAQSVTDWRRDDEPEPSDALKNTVAGQNRVALVVPEGPSIDALAAAMGLQTLCTEWGVTAHLFAEGPVTGEDSKTFCNIFDLELSVIGDGADELTDADAAIAVGGGGGVPRLSNNPPVVAVVRHRPTAEENIVTVTPTDDGATATTVTRLLEDEEIVPDQRVATALLHGVRAGTREFRRANGQHDYEAAGFLHAYADLGRIEDLRSPGMSGDTFDVISDAIANRERRASFAVTNVGAVPSVSALEEAADTMLRLEGVSTAAVFGIHEETIVVSCRAEDVRTNAFDILDSAFGTSETTGGNTDAATARVPLGLFSQVDDEQEETLDMLIDASTRKALFEAFESS</sequence>
<gene>
    <name evidence="2" type="ORF">M0R88_12570</name>
</gene>
<dbReference type="PANTHER" id="PTHR47618:SF1">
    <property type="entry name" value="BIFUNCTIONAL OLIGORIBONUCLEASE AND PAP PHOSPHATASE NRNA"/>
    <property type="match status" value="1"/>
</dbReference>
<protein>
    <submittedName>
        <fullName evidence="2">Bifunctional oligoribonuclease/PAP phosphatase NrnA</fullName>
    </submittedName>
</protein>
<name>A0A8U0IF96_9EURY</name>
<dbReference type="RefSeq" id="WP_248653851.1">
    <property type="nucleotide sequence ID" value="NZ_CP096658.1"/>
</dbReference>
<proteinExistence type="predicted"/>
<feature type="transmembrane region" description="Helical" evidence="1">
    <location>
        <begin position="12"/>
        <end position="30"/>
    </location>
</feature>
<keyword evidence="1" id="KW-1133">Transmembrane helix</keyword>
<keyword evidence="3" id="KW-1185">Reference proteome</keyword>
<dbReference type="SUPFAM" id="SSF64182">
    <property type="entry name" value="DHH phosphoesterases"/>
    <property type="match status" value="1"/>
</dbReference>
<accession>A0A8U0IF96</accession>
<evidence type="ECO:0000313" key="2">
    <source>
        <dbReference type="EMBL" id="UPV99355.1"/>
    </source>
</evidence>
<keyword evidence="1" id="KW-0472">Membrane</keyword>
<dbReference type="AlphaFoldDB" id="A0A8U0IF96"/>
<keyword evidence="1" id="KW-0812">Transmembrane</keyword>
<organism evidence="2 3">
    <name type="scientific">Halorussus gelatinilyticus</name>
    <dbReference type="NCBI Taxonomy" id="2937524"/>
    <lineage>
        <taxon>Archaea</taxon>
        <taxon>Methanobacteriati</taxon>
        <taxon>Methanobacteriota</taxon>
        <taxon>Stenosarchaea group</taxon>
        <taxon>Halobacteria</taxon>
        <taxon>Halobacteriales</taxon>
        <taxon>Haladaptataceae</taxon>
        <taxon>Halorussus</taxon>
    </lineage>
</organism>
<dbReference type="EMBL" id="CP096658">
    <property type="protein sequence ID" value="UPV99355.1"/>
    <property type="molecule type" value="Genomic_DNA"/>
</dbReference>
<reference evidence="2" key="1">
    <citation type="submission" date="2022-04" db="EMBL/GenBank/DDBJ databases">
        <title>Diverse halophilic archaea isolated from saline environments.</title>
        <authorList>
            <person name="Cui H.-L."/>
        </authorList>
    </citation>
    <scope>NUCLEOTIDE SEQUENCE</scope>
    <source>
        <strain evidence="2">XZYJT40</strain>
    </source>
</reference>
<dbReference type="Gene3D" id="3.90.1640.10">
    <property type="entry name" value="inorganic pyrophosphatase (n-terminal core)"/>
    <property type="match status" value="1"/>
</dbReference>
<evidence type="ECO:0000256" key="1">
    <source>
        <dbReference type="SAM" id="Phobius"/>
    </source>
</evidence>
<dbReference type="KEGG" id="haxz:M0R88_12570"/>
<evidence type="ECO:0000313" key="3">
    <source>
        <dbReference type="Proteomes" id="UP000830434"/>
    </source>
</evidence>